<protein>
    <submittedName>
        <fullName evidence="2">SH3 domain-containing protein</fullName>
    </submittedName>
</protein>
<accession>A0AC34FKK3</accession>
<dbReference type="Proteomes" id="UP000887579">
    <property type="component" value="Unplaced"/>
</dbReference>
<proteinExistence type="predicted"/>
<evidence type="ECO:0000313" key="2">
    <source>
        <dbReference type="WBParaSite" id="ES5_v2.g17798.t1"/>
    </source>
</evidence>
<dbReference type="WBParaSite" id="ES5_v2.g17798.t1">
    <property type="protein sequence ID" value="ES5_v2.g17798.t1"/>
    <property type="gene ID" value="ES5_v2.g17798"/>
</dbReference>
<name>A0AC34FKK3_9BILA</name>
<sequence>MSTVETHKAGNVSRIVNRLSQDQDQNLLSALSVRKGGSAYNKKPKFCKARFSYTAEQLDELTFDEGIVIEALEDVEDGWMRGKIWNNKKSGLFPTNFVAFLTDEEVENELGIKPTPALPPTVVSSTTTPAAASKPLMEEKKGKHDFLLQDRIKEKKVDQMPAKKEPVPAKKEPLIATSRRAPSTSAAASGDILDNSFDHKNKEKPEKALVLYSYDAVQVDELDLIENTIVSILDKHCQDDGWYLGEYQGKRGVFPSNFVHIMDKPLNSTAPPTPPPVKPPKPLMSSNKEFQKANLSTTSTDTSIEVCDLPTKSTNAASEAFASKHSAFEPSSKPSQAETKTIGFGPSMTSSTNNAAVANASTKIKNLQQTLFNNRQPPKPGDKPVRPVTTIIDNYTGPESDAETHNEKGASDDKMVHLQRDRPKQANKRPPSMMPVVTSSDSTNSLTNGIANGSATTSFPVKESLPVATQKPAVITTNKKVDGTKEPKTAYKVTHTETILLPSKKAAATGSDTAVPSSSSHTYSPMPIVSEDEPYSAKRYNQMARTFNEMLKDFNNLKQDLINVKQEVQQLRNQSLC</sequence>
<organism evidence="1 2">
    <name type="scientific">Panagrolaimus sp. ES5</name>
    <dbReference type="NCBI Taxonomy" id="591445"/>
    <lineage>
        <taxon>Eukaryota</taxon>
        <taxon>Metazoa</taxon>
        <taxon>Ecdysozoa</taxon>
        <taxon>Nematoda</taxon>
        <taxon>Chromadorea</taxon>
        <taxon>Rhabditida</taxon>
        <taxon>Tylenchina</taxon>
        <taxon>Panagrolaimomorpha</taxon>
        <taxon>Panagrolaimoidea</taxon>
        <taxon>Panagrolaimidae</taxon>
        <taxon>Panagrolaimus</taxon>
    </lineage>
</organism>
<reference evidence="2" key="1">
    <citation type="submission" date="2022-11" db="UniProtKB">
        <authorList>
            <consortium name="WormBaseParasite"/>
        </authorList>
    </citation>
    <scope>IDENTIFICATION</scope>
</reference>
<evidence type="ECO:0000313" key="1">
    <source>
        <dbReference type="Proteomes" id="UP000887579"/>
    </source>
</evidence>